<feature type="chain" id="PRO_5005327024" evidence="1">
    <location>
        <begin position="19"/>
        <end position="96"/>
    </location>
</feature>
<reference evidence="2" key="1">
    <citation type="submission" date="2015-08" db="UniProtKB">
        <authorList>
            <consortium name="WormBaseParasite"/>
        </authorList>
    </citation>
    <scope>IDENTIFICATION</scope>
</reference>
<accession>A0A0K0DV18</accession>
<evidence type="ECO:0000313" key="2">
    <source>
        <dbReference type="WBParaSite" id="SSTP_0000108500.1"/>
    </source>
</evidence>
<feature type="signal peptide" evidence="1">
    <location>
        <begin position="1"/>
        <end position="18"/>
    </location>
</feature>
<dbReference type="AlphaFoldDB" id="A0A0K0DV18"/>
<name>A0A0K0DV18_STRER</name>
<evidence type="ECO:0000256" key="1">
    <source>
        <dbReference type="SAM" id="SignalP"/>
    </source>
</evidence>
<organism evidence="2">
    <name type="scientific">Strongyloides stercoralis</name>
    <name type="common">Threadworm</name>
    <dbReference type="NCBI Taxonomy" id="6248"/>
    <lineage>
        <taxon>Eukaryota</taxon>
        <taxon>Metazoa</taxon>
        <taxon>Ecdysozoa</taxon>
        <taxon>Nematoda</taxon>
        <taxon>Chromadorea</taxon>
        <taxon>Rhabditida</taxon>
        <taxon>Tylenchina</taxon>
        <taxon>Panagrolaimomorpha</taxon>
        <taxon>Strongyloidoidea</taxon>
        <taxon>Strongyloididae</taxon>
        <taxon>Strongyloides</taxon>
    </lineage>
</organism>
<dbReference type="WBParaSite" id="SSTP_0000108500.1">
    <property type="protein sequence ID" value="SSTP_0000108500.1"/>
    <property type="gene ID" value="SSTP_0000108500"/>
</dbReference>
<keyword evidence="1" id="KW-0732">Signal</keyword>
<protein>
    <submittedName>
        <fullName evidence="2">Uncharacterized protein</fullName>
    </submittedName>
</protein>
<sequence length="96" mass="11303">MNINLFFILAFLVVSSSAFYYYNPYNIYSSYYPSSYNYGYSGYYPSYYGYPTTSYYPSYYGYYGFGSNQNKNEINNAQAQESNPNLSLTNNYKNRL</sequence>
<proteinExistence type="predicted"/>